<feature type="region of interest" description="Disordered" evidence="7">
    <location>
        <begin position="606"/>
        <end position="640"/>
    </location>
</feature>
<evidence type="ECO:0000256" key="7">
    <source>
        <dbReference type="SAM" id="MobiDB-lite"/>
    </source>
</evidence>
<dbReference type="GO" id="GO:0032259">
    <property type="term" value="P:methylation"/>
    <property type="evidence" value="ECO:0007669"/>
    <property type="project" value="UniProtKB-KW"/>
</dbReference>
<keyword evidence="1" id="KW-0489">Methyltransferase</keyword>
<dbReference type="Pfam" id="PF00856">
    <property type="entry name" value="SET"/>
    <property type="match status" value="1"/>
</dbReference>
<dbReference type="GeneID" id="81396624"/>
<keyword evidence="2" id="KW-0808">Transferase</keyword>
<dbReference type="RefSeq" id="XP_056510255.1">
    <property type="nucleotide sequence ID" value="XM_056657455.1"/>
</dbReference>
<dbReference type="InterPro" id="IPR046341">
    <property type="entry name" value="SET_dom_sf"/>
</dbReference>
<sequence>MDGYWTSTPRGGFHRPIQSIIRPPAFTQRPETFEDIEYGPFVSKTETKVAYDLWSLPDKELGTEWQQQDERPYTLPKHAEWEAHVLAENVYRAYAHNQRGHFELAIGDAYRARLLCDVLGDGFENSRQPDLYAQAWHAVEQHLTAVPQDDSRKAKINRLLRLRGLNEFTYILLRALEHIIILSLAALNSWDDFQAHFESIIKMTLRGERDFQVLRARREVTMPVYPYDADDFDRTDVDILKKINLSLFDPDPAGSTPWAKVCEVKPGDGRSELGFFATVNIAKGDLIHYEEPVIRGHLHRLRMQKDQHLTTTNEEWCDNCKRRIGSNTFDAYKANKDAIKAGADPKALIFCNSYQLDAANTSAQPCLKIARDVYHFDSCWGDWAWLHDAMQPCFYNWMDREHISHTNEHHGTFLSLLLRNVLEITLRRRKKDPGLLAHEISKLLLLDDDTPGISSRARGHKWFPFTMAANIQIVLRKLLANVVPWEESRRGVVPDMQPADKYKNIVHPDEQNQRILANHSFEDFDPTFKNLYLFPGLSMFNHSCLNVRNAEWGYDDDVPNRVVKWALKNIAAGEETRVSYQHGDFKSDNRGMWLLGSSCNCPQCDDNLPRPSTPPADQDPRPAPTQGANASAKRRKLSDTEWADVQGDRVLIHLETGSIHQEIDPQYPIDGRRRIFGEDQILEEQPLGVSGPLFSSDEE</sequence>
<evidence type="ECO:0000256" key="1">
    <source>
        <dbReference type="ARBA" id="ARBA00022603"/>
    </source>
</evidence>
<dbReference type="OrthoDB" id="438641at2759"/>
<dbReference type="InterPro" id="IPR001214">
    <property type="entry name" value="SET_dom"/>
</dbReference>
<comment type="caution">
    <text evidence="9">The sequence shown here is derived from an EMBL/GenBank/DDBJ whole genome shotgun (WGS) entry which is preliminary data.</text>
</comment>
<evidence type="ECO:0000256" key="5">
    <source>
        <dbReference type="ARBA" id="ARBA00044528"/>
    </source>
</evidence>
<keyword evidence="10" id="KW-1185">Reference proteome</keyword>
<protein>
    <recommendedName>
        <fullName evidence="5">Histone-lysine N-methyltransferase SET5</fullName>
    </recommendedName>
    <alternativeName>
        <fullName evidence="4">SET domain-containing protein 5</fullName>
    </alternativeName>
</protein>
<dbReference type="SUPFAM" id="SSF82199">
    <property type="entry name" value="SET domain"/>
    <property type="match status" value="1"/>
</dbReference>
<evidence type="ECO:0000313" key="9">
    <source>
        <dbReference type="EMBL" id="KAJ5092058.1"/>
    </source>
</evidence>
<evidence type="ECO:0000256" key="6">
    <source>
        <dbReference type="ARBA" id="ARBA00048619"/>
    </source>
</evidence>
<dbReference type="PANTHER" id="PTHR46402:SF2">
    <property type="entry name" value="HISTONE-LYSINE N-TRIMETHYLTRANSFERASE SMYD5"/>
    <property type="match status" value="1"/>
</dbReference>
<evidence type="ECO:0000313" key="10">
    <source>
        <dbReference type="Proteomes" id="UP001141434"/>
    </source>
</evidence>
<dbReference type="PANTHER" id="PTHR46402">
    <property type="entry name" value="SET AND MYND DOMAIN-CONTAINING PROTEIN 5"/>
    <property type="match status" value="1"/>
</dbReference>
<keyword evidence="3" id="KW-0949">S-adenosyl-L-methionine</keyword>
<evidence type="ECO:0000256" key="3">
    <source>
        <dbReference type="ARBA" id="ARBA00022691"/>
    </source>
</evidence>
<dbReference type="Proteomes" id="UP001141434">
    <property type="component" value="Unassembled WGS sequence"/>
</dbReference>
<dbReference type="Gene3D" id="2.170.270.10">
    <property type="entry name" value="SET domain"/>
    <property type="match status" value="1"/>
</dbReference>
<dbReference type="GO" id="GO:0045814">
    <property type="term" value="P:negative regulation of gene expression, epigenetic"/>
    <property type="evidence" value="ECO:0007669"/>
    <property type="project" value="TreeGrafter"/>
</dbReference>
<dbReference type="GO" id="GO:0042799">
    <property type="term" value="F:histone H4K20 methyltransferase activity"/>
    <property type="evidence" value="ECO:0007669"/>
    <property type="project" value="TreeGrafter"/>
</dbReference>
<reference evidence="9" key="2">
    <citation type="journal article" date="2023" name="IMA Fungus">
        <title>Comparative genomic study of the Penicillium genus elucidates a diverse pangenome and 15 lateral gene transfer events.</title>
        <authorList>
            <person name="Petersen C."/>
            <person name="Sorensen T."/>
            <person name="Nielsen M.R."/>
            <person name="Sondergaard T.E."/>
            <person name="Sorensen J.L."/>
            <person name="Fitzpatrick D.A."/>
            <person name="Frisvad J.C."/>
            <person name="Nielsen K.L."/>
        </authorList>
    </citation>
    <scope>NUCLEOTIDE SEQUENCE</scope>
    <source>
        <strain evidence="9">IBT 34128</strain>
    </source>
</reference>
<evidence type="ECO:0000259" key="8">
    <source>
        <dbReference type="PROSITE" id="PS50280"/>
    </source>
</evidence>
<gene>
    <name evidence="9" type="ORF">NUU61_006928</name>
</gene>
<evidence type="ECO:0000256" key="4">
    <source>
        <dbReference type="ARBA" id="ARBA00042380"/>
    </source>
</evidence>
<proteinExistence type="predicted"/>
<feature type="domain" description="SET" evidence="8">
    <location>
        <begin position="257"/>
        <end position="581"/>
    </location>
</feature>
<comment type="catalytic activity">
    <reaction evidence="6">
        <text>L-lysyl-[histone] + S-adenosyl-L-methionine = N(6)-methyl-L-lysyl-[histone] + S-adenosyl-L-homocysteine + H(+)</text>
        <dbReference type="Rhea" id="RHEA:10024"/>
        <dbReference type="Rhea" id="RHEA-COMP:9845"/>
        <dbReference type="Rhea" id="RHEA-COMP:9846"/>
        <dbReference type="ChEBI" id="CHEBI:15378"/>
        <dbReference type="ChEBI" id="CHEBI:29969"/>
        <dbReference type="ChEBI" id="CHEBI:57856"/>
        <dbReference type="ChEBI" id="CHEBI:59789"/>
        <dbReference type="ChEBI" id="CHEBI:61929"/>
    </reaction>
    <physiologicalReaction direction="left-to-right" evidence="6">
        <dbReference type="Rhea" id="RHEA:10025"/>
    </physiologicalReaction>
</comment>
<evidence type="ECO:0000256" key="2">
    <source>
        <dbReference type="ARBA" id="ARBA00022679"/>
    </source>
</evidence>
<dbReference type="EMBL" id="JAPMSZ010000009">
    <property type="protein sequence ID" value="KAJ5092058.1"/>
    <property type="molecule type" value="Genomic_DNA"/>
</dbReference>
<dbReference type="PROSITE" id="PS50280">
    <property type="entry name" value="SET"/>
    <property type="match status" value="1"/>
</dbReference>
<organism evidence="9 10">
    <name type="scientific">Penicillium alfredii</name>
    <dbReference type="NCBI Taxonomy" id="1506179"/>
    <lineage>
        <taxon>Eukaryota</taxon>
        <taxon>Fungi</taxon>
        <taxon>Dikarya</taxon>
        <taxon>Ascomycota</taxon>
        <taxon>Pezizomycotina</taxon>
        <taxon>Eurotiomycetes</taxon>
        <taxon>Eurotiomycetidae</taxon>
        <taxon>Eurotiales</taxon>
        <taxon>Aspergillaceae</taxon>
        <taxon>Penicillium</taxon>
    </lineage>
</organism>
<accession>A0A9W9F1S7</accession>
<name>A0A9W9F1S7_9EURO</name>
<reference evidence="9" key="1">
    <citation type="submission" date="2022-11" db="EMBL/GenBank/DDBJ databases">
        <authorList>
            <person name="Petersen C."/>
        </authorList>
    </citation>
    <scope>NUCLEOTIDE SEQUENCE</scope>
    <source>
        <strain evidence="9">IBT 34128</strain>
    </source>
</reference>
<dbReference type="AlphaFoldDB" id="A0A9W9F1S7"/>